<organism evidence="7 8">
    <name type="scientific">Eucalyptus globulus</name>
    <name type="common">Tasmanian blue gum</name>
    <dbReference type="NCBI Taxonomy" id="34317"/>
    <lineage>
        <taxon>Eukaryota</taxon>
        <taxon>Viridiplantae</taxon>
        <taxon>Streptophyta</taxon>
        <taxon>Embryophyta</taxon>
        <taxon>Tracheophyta</taxon>
        <taxon>Spermatophyta</taxon>
        <taxon>Magnoliopsida</taxon>
        <taxon>eudicotyledons</taxon>
        <taxon>Gunneridae</taxon>
        <taxon>Pentapetalae</taxon>
        <taxon>rosids</taxon>
        <taxon>malvids</taxon>
        <taxon>Myrtales</taxon>
        <taxon>Myrtaceae</taxon>
        <taxon>Myrtoideae</taxon>
        <taxon>Eucalypteae</taxon>
        <taxon>Eucalyptus</taxon>
    </lineage>
</organism>
<dbReference type="AlphaFoldDB" id="A0ABD3INY7"/>
<keyword evidence="2" id="KW-0808">Transferase</keyword>
<evidence type="ECO:0000256" key="6">
    <source>
        <dbReference type="SAM" id="MobiDB-lite"/>
    </source>
</evidence>
<reference evidence="7 8" key="1">
    <citation type="submission" date="2024-11" db="EMBL/GenBank/DDBJ databases">
        <title>Chromosome-level genome assembly of Eucalyptus globulus Labill. provides insights into its genome evolution.</title>
        <authorList>
            <person name="Li X."/>
        </authorList>
    </citation>
    <scope>NUCLEOTIDE SEQUENCE [LARGE SCALE GENOMIC DNA]</scope>
    <source>
        <strain evidence="7">CL2024</strain>
        <tissue evidence="7">Fresh tender leaves</tissue>
    </source>
</reference>
<dbReference type="InterPro" id="IPR039657">
    <property type="entry name" value="Dimethylallyltransferase"/>
</dbReference>
<evidence type="ECO:0000256" key="3">
    <source>
        <dbReference type="ARBA" id="ARBA00022712"/>
    </source>
</evidence>
<keyword evidence="5" id="KW-0067">ATP-binding</keyword>
<evidence type="ECO:0000256" key="1">
    <source>
        <dbReference type="ARBA" id="ARBA00005842"/>
    </source>
</evidence>
<name>A0ABD3INY7_EUCGL</name>
<evidence type="ECO:0000256" key="2">
    <source>
        <dbReference type="ARBA" id="ARBA00022679"/>
    </source>
</evidence>
<dbReference type="EMBL" id="JBJKBG010000011">
    <property type="protein sequence ID" value="KAL3715872.1"/>
    <property type="molecule type" value="Genomic_DNA"/>
</dbReference>
<keyword evidence="8" id="KW-1185">Reference proteome</keyword>
<keyword evidence="4" id="KW-0547">Nucleotide-binding</keyword>
<dbReference type="Pfam" id="PF01715">
    <property type="entry name" value="IPPT"/>
    <property type="match status" value="1"/>
</dbReference>
<evidence type="ECO:0000256" key="4">
    <source>
        <dbReference type="ARBA" id="ARBA00022741"/>
    </source>
</evidence>
<accession>A0ABD3INY7</accession>
<dbReference type="GO" id="GO:0005524">
    <property type="term" value="F:ATP binding"/>
    <property type="evidence" value="ECO:0007669"/>
    <property type="project" value="UniProtKB-KW"/>
</dbReference>
<dbReference type="PANTHER" id="PTHR11088:SF86">
    <property type="entry name" value="ADENYLATE ISOPENTENYLTRANSFERASE 4-RELATED"/>
    <property type="match status" value="1"/>
</dbReference>
<feature type="region of interest" description="Disordered" evidence="6">
    <location>
        <begin position="64"/>
        <end position="83"/>
    </location>
</feature>
<dbReference type="Gene3D" id="3.40.50.300">
    <property type="entry name" value="P-loop containing nucleotide triphosphate hydrolases"/>
    <property type="match status" value="1"/>
</dbReference>
<protein>
    <submittedName>
        <fullName evidence="7">Uncharacterized protein</fullName>
    </submittedName>
</protein>
<comment type="similarity">
    <text evidence="1">Belongs to the IPP transferase family.</text>
</comment>
<dbReference type="PANTHER" id="PTHR11088">
    <property type="entry name" value="TRNA DIMETHYLALLYLTRANSFERASE"/>
    <property type="match status" value="1"/>
</dbReference>
<comment type="caution">
    <text evidence="7">The sequence shown here is derived from an EMBL/GenBank/DDBJ whole genome shotgun (WGS) entry which is preliminary data.</text>
</comment>
<keyword evidence="3" id="KW-0203">Cytokinin biosynthesis</keyword>
<proteinExistence type="inferred from homology"/>
<dbReference type="GO" id="GO:0009691">
    <property type="term" value="P:cytokinin biosynthetic process"/>
    <property type="evidence" value="ECO:0007669"/>
    <property type="project" value="UniProtKB-KW"/>
</dbReference>
<evidence type="ECO:0000256" key="5">
    <source>
        <dbReference type="ARBA" id="ARBA00022840"/>
    </source>
</evidence>
<evidence type="ECO:0000313" key="7">
    <source>
        <dbReference type="EMBL" id="KAL3715872.1"/>
    </source>
</evidence>
<evidence type="ECO:0000313" key="8">
    <source>
        <dbReference type="Proteomes" id="UP001634007"/>
    </source>
</evidence>
<dbReference type="InterPro" id="IPR027417">
    <property type="entry name" value="P-loop_NTPase"/>
</dbReference>
<dbReference type="SUPFAM" id="SSF52540">
    <property type="entry name" value="P-loop containing nucleoside triphosphate hydrolases"/>
    <property type="match status" value="1"/>
</dbReference>
<dbReference type="Proteomes" id="UP001634007">
    <property type="component" value="Unassembled WGS sequence"/>
</dbReference>
<sequence length="212" mass="23345">MASFSSAAAHRRPKVVVIIGATGCGKSRLSIDVASHFPSEVINSDKTQVYRGLDITTNKIAPADRRGFPHHPLGSLDPDDGEMTPSQFRSLGDDAISDVASRGNLPILALLAERETRLEVRLLLSKDLPKRVDRMLRVGAFDELVGYYDLRRTNPGAWAGLRKAIGVLEFDRYFEKYPPPRGVRPGDAWGRAGGEQPSGCLCRRHNSEVPRL</sequence>
<dbReference type="Gene3D" id="1.10.287.890">
    <property type="entry name" value="Crystal structure of tRNA isopentenylpyrophosphate transferase (bh2366) domain"/>
    <property type="match status" value="1"/>
</dbReference>
<gene>
    <name evidence="7" type="ORF">ACJRO7_007601</name>
</gene>
<dbReference type="GO" id="GO:0016740">
    <property type="term" value="F:transferase activity"/>
    <property type="evidence" value="ECO:0007669"/>
    <property type="project" value="UniProtKB-KW"/>
</dbReference>